<sequence length="74" mass="8083">MSAEDADRAVALATLLTKAAVELNSLATSVLMGRATDDAYLDTERLLSELVDTLRDQCKSYVPPRVVDSKRGER</sequence>
<evidence type="ECO:0000313" key="1">
    <source>
        <dbReference type="EMBL" id="MBB5152499.1"/>
    </source>
</evidence>
<name>A0A840Q180_9PSEU</name>
<organism evidence="1 2">
    <name type="scientific">Saccharopolyspora phatthalungensis</name>
    <dbReference type="NCBI Taxonomy" id="664693"/>
    <lineage>
        <taxon>Bacteria</taxon>
        <taxon>Bacillati</taxon>
        <taxon>Actinomycetota</taxon>
        <taxon>Actinomycetes</taxon>
        <taxon>Pseudonocardiales</taxon>
        <taxon>Pseudonocardiaceae</taxon>
        <taxon>Saccharopolyspora</taxon>
    </lineage>
</organism>
<proteinExistence type="predicted"/>
<gene>
    <name evidence="1" type="ORF">BJ970_000033</name>
</gene>
<comment type="caution">
    <text evidence="1">The sequence shown here is derived from an EMBL/GenBank/DDBJ whole genome shotgun (WGS) entry which is preliminary data.</text>
</comment>
<reference evidence="1 2" key="1">
    <citation type="submission" date="2020-08" db="EMBL/GenBank/DDBJ databases">
        <title>Sequencing the genomes of 1000 actinobacteria strains.</title>
        <authorList>
            <person name="Klenk H.-P."/>
        </authorList>
    </citation>
    <scope>NUCLEOTIDE SEQUENCE [LARGE SCALE GENOMIC DNA]</scope>
    <source>
        <strain evidence="1 2">DSM 45584</strain>
    </source>
</reference>
<accession>A0A840Q180</accession>
<protein>
    <submittedName>
        <fullName evidence="1">Uncharacterized protein</fullName>
    </submittedName>
</protein>
<dbReference type="AlphaFoldDB" id="A0A840Q180"/>
<evidence type="ECO:0000313" key="2">
    <source>
        <dbReference type="Proteomes" id="UP000584374"/>
    </source>
</evidence>
<dbReference type="Proteomes" id="UP000584374">
    <property type="component" value="Unassembled WGS sequence"/>
</dbReference>
<keyword evidence="2" id="KW-1185">Reference proteome</keyword>
<dbReference type="EMBL" id="JACHIW010000001">
    <property type="protein sequence ID" value="MBB5152499.1"/>
    <property type="molecule type" value="Genomic_DNA"/>
</dbReference>
<dbReference type="RefSeq" id="WP_184721928.1">
    <property type="nucleotide sequence ID" value="NZ_JACHIW010000001.1"/>
</dbReference>